<keyword evidence="3" id="KW-0732">Signal</keyword>
<evidence type="ECO:0000313" key="6">
    <source>
        <dbReference type="EnsemblPlants" id="EMT03493"/>
    </source>
</evidence>
<dbReference type="EnsemblPlants" id="EMT03493">
    <property type="protein sequence ID" value="EMT03493"/>
    <property type="gene ID" value="F775_01596"/>
</dbReference>
<accession>N1QTG4</accession>
<dbReference type="AlphaFoldDB" id="N1QTG4"/>
<evidence type="ECO:0000256" key="4">
    <source>
        <dbReference type="ARBA" id="ARBA00022801"/>
    </source>
</evidence>
<dbReference type="InterPro" id="IPR050131">
    <property type="entry name" value="Peptidase_S8_subtilisin-like"/>
</dbReference>
<keyword evidence="2" id="KW-0645">Protease</keyword>
<evidence type="ECO:0000256" key="1">
    <source>
        <dbReference type="ARBA" id="ARBA00011073"/>
    </source>
</evidence>
<dbReference type="GO" id="GO:0004252">
    <property type="term" value="F:serine-type endopeptidase activity"/>
    <property type="evidence" value="ECO:0007669"/>
    <property type="project" value="InterPro"/>
</dbReference>
<dbReference type="ExpressionAtlas" id="N1QTG4">
    <property type="expression patterns" value="baseline"/>
</dbReference>
<dbReference type="InterPro" id="IPR015500">
    <property type="entry name" value="Peptidase_S8_subtilisin-rel"/>
</dbReference>
<comment type="similarity">
    <text evidence="1">Belongs to the peptidase S8 family.</text>
</comment>
<dbReference type="InterPro" id="IPR010259">
    <property type="entry name" value="S8pro/Inhibitor_I9"/>
</dbReference>
<dbReference type="PROSITE" id="PS00136">
    <property type="entry name" value="SUBTILASE_ASP"/>
    <property type="match status" value="1"/>
</dbReference>
<dbReference type="Pfam" id="PF05922">
    <property type="entry name" value="Inhibitor_I9"/>
    <property type="match status" value="1"/>
</dbReference>
<evidence type="ECO:0000256" key="3">
    <source>
        <dbReference type="ARBA" id="ARBA00022729"/>
    </source>
</evidence>
<evidence type="ECO:0000256" key="2">
    <source>
        <dbReference type="ARBA" id="ARBA00022670"/>
    </source>
</evidence>
<name>N1QTG4_AEGTA</name>
<dbReference type="InterPro" id="IPR036852">
    <property type="entry name" value="Peptidase_S8/S53_dom_sf"/>
</dbReference>
<dbReference type="InterPro" id="IPR023827">
    <property type="entry name" value="Peptidase_S8_Asp-AS"/>
</dbReference>
<dbReference type="PANTHER" id="PTHR43806:SF11">
    <property type="entry name" value="CEREVISIN-RELATED"/>
    <property type="match status" value="1"/>
</dbReference>
<keyword evidence="4" id="KW-0378">Hydrolase</keyword>
<evidence type="ECO:0000256" key="5">
    <source>
        <dbReference type="ARBA" id="ARBA00022825"/>
    </source>
</evidence>
<dbReference type="PANTHER" id="PTHR43806">
    <property type="entry name" value="PEPTIDASE S8"/>
    <property type="match status" value="1"/>
</dbReference>
<dbReference type="GO" id="GO:0006508">
    <property type="term" value="P:proteolysis"/>
    <property type="evidence" value="ECO:0007669"/>
    <property type="project" value="UniProtKB-KW"/>
</dbReference>
<dbReference type="InterPro" id="IPR037045">
    <property type="entry name" value="S8pro/Inhibitor_I9_sf"/>
</dbReference>
<dbReference type="Gene3D" id="3.30.70.80">
    <property type="entry name" value="Peptidase S8 propeptide/proteinase inhibitor I9"/>
    <property type="match status" value="1"/>
</dbReference>
<organism evidence="6">
    <name type="scientific">Aegilops tauschii</name>
    <name type="common">Tausch's goatgrass</name>
    <name type="synonym">Aegilops squarrosa</name>
    <dbReference type="NCBI Taxonomy" id="37682"/>
    <lineage>
        <taxon>Eukaryota</taxon>
        <taxon>Viridiplantae</taxon>
        <taxon>Streptophyta</taxon>
        <taxon>Embryophyta</taxon>
        <taxon>Tracheophyta</taxon>
        <taxon>Spermatophyta</taxon>
        <taxon>Magnoliopsida</taxon>
        <taxon>Liliopsida</taxon>
        <taxon>Poales</taxon>
        <taxon>Poaceae</taxon>
        <taxon>BOP clade</taxon>
        <taxon>Pooideae</taxon>
        <taxon>Triticodae</taxon>
        <taxon>Triticeae</taxon>
        <taxon>Triticinae</taxon>
        <taxon>Aegilops</taxon>
    </lineage>
</organism>
<keyword evidence="5" id="KW-0720">Serine protease</keyword>
<proteinExistence type="inferred from homology"/>
<dbReference type="PRINTS" id="PR00723">
    <property type="entry name" value="SUBTILISIN"/>
</dbReference>
<dbReference type="SUPFAM" id="SSF52743">
    <property type="entry name" value="Subtilisin-like"/>
    <property type="match status" value="1"/>
</dbReference>
<dbReference type="GO" id="GO:0005615">
    <property type="term" value="C:extracellular space"/>
    <property type="evidence" value="ECO:0007669"/>
    <property type="project" value="TreeGrafter"/>
</dbReference>
<sequence>MDLRPAMRSTLLLLVLLLPFSANASSKLYIVYMGEKQHDDPSVVTASHHDVLTSVFGSKDEALKSIVYSYRHGFSGFAAMLTETQAEFLAEFPQVLSVKPNTYHKGQTTRSWDFLGLDYYQLPRGSAGLLQKAKYGEDIIIGVIDSGIDPEDLKGEYMSPRDLSGHGTHAASTIAGNRVWNHYIMKRREYKVIWGHGLRSSDAAVIKAIDHGESFQNGTSYEFFAGRDATLASCAHASSSQRETRYLPPGGEEGEIRCYYQRVFLLEPDPGDAGTIFYFCCNQQLPG</sequence>
<protein>
    <submittedName>
        <fullName evidence="6">Cucumisin</fullName>
    </submittedName>
</protein>
<dbReference type="Gene3D" id="3.40.50.200">
    <property type="entry name" value="Peptidase S8/S53 domain"/>
    <property type="match status" value="1"/>
</dbReference>
<dbReference type="FunFam" id="3.30.70.80:FF:000002">
    <property type="entry name" value="Subtilisin-like protease SBT5.3"/>
    <property type="match status" value="1"/>
</dbReference>
<reference evidence="6" key="1">
    <citation type="submission" date="2015-06" db="UniProtKB">
        <authorList>
            <consortium name="EnsemblPlants"/>
        </authorList>
    </citation>
    <scope>IDENTIFICATION</scope>
</reference>